<feature type="non-terminal residue" evidence="3">
    <location>
        <position position="252"/>
    </location>
</feature>
<dbReference type="Proteomes" id="UP000054279">
    <property type="component" value="Unassembled WGS sequence"/>
</dbReference>
<feature type="region of interest" description="Disordered" evidence="2">
    <location>
        <begin position="229"/>
        <end position="252"/>
    </location>
</feature>
<dbReference type="AlphaFoldDB" id="A0A0C9TXL4"/>
<dbReference type="OrthoDB" id="2526683at2759"/>
<accession>A0A0C9TXL4</accession>
<gene>
    <name evidence="3" type="ORF">M422DRAFT_192045</name>
</gene>
<protein>
    <recommendedName>
        <fullName evidence="5">Protein FAM72</fullName>
    </recommendedName>
</protein>
<dbReference type="PANTHER" id="PTHR31841">
    <property type="entry name" value="PROTEIN FAM72A-RELATED"/>
    <property type="match status" value="1"/>
</dbReference>
<evidence type="ECO:0008006" key="5">
    <source>
        <dbReference type="Google" id="ProtNLM"/>
    </source>
</evidence>
<dbReference type="InterPro" id="IPR026768">
    <property type="entry name" value="YPEH2ZP"/>
</dbReference>
<reference evidence="3 4" key="1">
    <citation type="submission" date="2014-06" db="EMBL/GenBank/DDBJ databases">
        <title>Evolutionary Origins and Diversification of the Mycorrhizal Mutualists.</title>
        <authorList>
            <consortium name="DOE Joint Genome Institute"/>
            <consortium name="Mycorrhizal Genomics Consortium"/>
            <person name="Kohler A."/>
            <person name="Kuo A."/>
            <person name="Nagy L.G."/>
            <person name="Floudas D."/>
            <person name="Copeland A."/>
            <person name="Barry K.W."/>
            <person name="Cichocki N."/>
            <person name="Veneault-Fourrey C."/>
            <person name="LaButti K."/>
            <person name="Lindquist E.A."/>
            <person name="Lipzen A."/>
            <person name="Lundell T."/>
            <person name="Morin E."/>
            <person name="Murat C."/>
            <person name="Riley R."/>
            <person name="Ohm R."/>
            <person name="Sun H."/>
            <person name="Tunlid A."/>
            <person name="Henrissat B."/>
            <person name="Grigoriev I.V."/>
            <person name="Hibbett D.S."/>
            <person name="Martin F."/>
        </authorList>
    </citation>
    <scope>NUCLEOTIDE SEQUENCE [LARGE SCALE GENOMIC DNA]</scope>
    <source>
        <strain evidence="3 4">SS14</strain>
    </source>
</reference>
<evidence type="ECO:0000256" key="1">
    <source>
        <dbReference type="ARBA" id="ARBA00006888"/>
    </source>
</evidence>
<evidence type="ECO:0000313" key="4">
    <source>
        <dbReference type="Proteomes" id="UP000054279"/>
    </source>
</evidence>
<keyword evidence="4" id="KW-1185">Reference proteome</keyword>
<name>A0A0C9TXL4_SPHS4</name>
<comment type="similarity">
    <text evidence="1">Belongs to the FAM72 family.</text>
</comment>
<evidence type="ECO:0000256" key="2">
    <source>
        <dbReference type="SAM" id="MobiDB-lite"/>
    </source>
</evidence>
<sequence>AVLLLQPDVSLYSTDALPANCSVSPGPPQLSPQYEMNQQQHTPSSSRYVCPSGLVTPIPRTCECLTQTLCCHGCGTAVGYMVVIPCRRCCSSVTPADQHIARHRFVFFTKEIRATIRHYISSEPGIHSYSLVPPSISNPSSSSARSARIVSNLLQDQEYRSSDDRLSSSSPLTLVGFRRDDRHSPHTSRPTTPYGPRPPSHNTGELKPQRGRLRGGDVLYWHNLAKTGEIPAVTDDERARHPYSSSSVLAGR</sequence>
<dbReference type="EMBL" id="KN837365">
    <property type="protein sequence ID" value="KIJ26544.1"/>
    <property type="molecule type" value="Genomic_DNA"/>
</dbReference>
<feature type="compositionally biased region" description="Polar residues" evidence="2">
    <location>
        <begin position="243"/>
        <end position="252"/>
    </location>
</feature>
<dbReference type="PANTHER" id="PTHR31841:SF1">
    <property type="entry name" value="PROTEIN FAM72A-RELATED"/>
    <property type="match status" value="1"/>
</dbReference>
<evidence type="ECO:0000313" key="3">
    <source>
        <dbReference type="EMBL" id="KIJ26544.1"/>
    </source>
</evidence>
<feature type="region of interest" description="Disordered" evidence="2">
    <location>
        <begin position="160"/>
        <end position="212"/>
    </location>
</feature>
<organism evidence="3 4">
    <name type="scientific">Sphaerobolus stellatus (strain SS14)</name>
    <dbReference type="NCBI Taxonomy" id="990650"/>
    <lineage>
        <taxon>Eukaryota</taxon>
        <taxon>Fungi</taxon>
        <taxon>Dikarya</taxon>
        <taxon>Basidiomycota</taxon>
        <taxon>Agaricomycotina</taxon>
        <taxon>Agaricomycetes</taxon>
        <taxon>Phallomycetidae</taxon>
        <taxon>Geastrales</taxon>
        <taxon>Sphaerobolaceae</taxon>
        <taxon>Sphaerobolus</taxon>
    </lineage>
</organism>
<feature type="non-terminal residue" evidence="3">
    <location>
        <position position="1"/>
    </location>
</feature>
<dbReference type="GO" id="GO:0005829">
    <property type="term" value="C:cytosol"/>
    <property type="evidence" value="ECO:0007669"/>
    <property type="project" value="TreeGrafter"/>
</dbReference>
<proteinExistence type="inferred from homology"/>
<dbReference type="HOGENOM" id="CLU_1104952_0_0_1"/>